<evidence type="ECO:0000313" key="2">
    <source>
        <dbReference type="Proteomes" id="UP000887577"/>
    </source>
</evidence>
<dbReference type="WBParaSite" id="PSU_v2.g13275.t1">
    <property type="protein sequence ID" value="PSU_v2.g13275.t1"/>
    <property type="gene ID" value="PSU_v2.g13275"/>
</dbReference>
<evidence type="ECO:0000313" key="3">
    <source>
        <dbReference type="WBParaSite" id="PSU_v2.g13275.t1"/>
    </source>
</evidence>
<protein>
    <submittedName>
        <fullName evidence="3">Uncharacterized protein</fullName>
    </submittedName>
</protein>
<reference evidence="3" key="1">
    <citation type="submission" date="2022-11" db="UniProtKB">
        <authorList>
            <consortium name="WormBaseParasite"/>
        </authorList>
    </citation>
    <scope>IDENTIFICATION</scope>
</reference>
<name>A0A914Y6J8_9BILA</name>
<feature type="region of interest" description="Disordered" evidence="1">
    <location>
        <begin position="67"/>
        <end position="90"/>
    </location>
</feature>
<proteinExistence type="predicted"/>
<sequence>MSSSWTKVSSKNRNNRRPRKSHEQNEQHLNCNHNVVTDGIVQNNFAENAIIGQTLPDVQPHAVLKEEQVQAGSSKKEEAKLNECKPNDGNVQNLTIKSMNNTKSIESVTEKAKNGWTKVVKIQKNLTAQGKIHYISLPNNGDTSFADSEVLKNIVGTKFTLQVAEALRALLARNKITLEIVQTGIVQHDTEFTIAMPLLEEHQKILPFIWNNINAGDIITGGRTNRALALNSKDTVYTLEKKIIFEKEIYTLNFERDESAKLTDLHCKVYATLTEDIHGTPYSTYSYGTKKISGKTIHFLSEEDAYEEKKKEFYEIKIYFKIVKL</sequence>
<keyword evidence="2" id="KW-1185">Reference proteome</keyword>
<feature type="region of interest" description="Disordered" evidence="1">
    <location>
        <begin position="1"/>
        <end position="31"/>
    </location>
</feature>
<organism evidence="2 3">
    <name type="scientific">Panagrolaimus superbus</name>
    <dbReference type="NCBI Taxonomy" id="310955"/>
    <lineage>
        <taxon>Eukaryota</taxon>
        <taxon>Metazoa</taxon>
        <taxon>Ecdysozoa</taxon>
        <taxon>Nematoda</taxon>
        <taxon>Chromadorea</taxon>
        <taxon>Rhabditida</taxon>
        <taxon>Tylenchina</taxon>
        <taxon>Panagrolaimomorpha</taxon>
        <taxon>Panagrolaimoidea</taxon>
        <taxon>Panagrolaimidae</taxon>
        <taxon>Panagrolaimus</taxon>
    </lineage>
</organism>
<feature type="compositionally biased region" description="Basic and acidic residues" evidence="1">
    <location>
        <begin position="67"/>
        <end position="86"/>
    </location>
</feature>
<evidence type="ECO:0000256" key="1">
    <source>
        <dbReference type="SAM" id="MobiDB-lite"/>
    </source>
</evidence>
<dbReference type="Proteomes" id="UP000887577">
    <property type="component" value="Unplaced"/>
</dbReference>
<accession>A0A914Y6J8</accession>
<dbReference type="AlphaFoldDB" id="A0A914Y6J8"/>